<dbReference type="InterPro" id="IPR035994">
    <property type="entry name" value="Nucleoside_phosphorylase_sf"/>
</dbReference>
<evidence type="ECO:0000313" key="4">
    <source>
        <dbReference type="Proteomes" id="UP000749293"/>
    </source>
</evidence>
<dbReference type="PANTHER" id="PTHR46082:SF11">
    <property type="entry name" value="AAA+ ATPASE DOMAIN-CONTAINING PROTEIN-RELATED"/>
    <property type="match status" value="1"/>
</dbReference>
<dbReference type="RefSeq" id="XP_035323405.1">
    <property type="nucleotide sequence ID" value="XM_035467393.1"/>
</dbReference>
<feature type="region of interest" description="Disordered" evidence="1">
    <location>
        <begin position="173"/>
        <end position="205"/>
    </location>
</feature>
<evidence type="ECO:0000256" key="2">
    <source>
        <dbReference type="SAM" id="SignalP"/>
    </source>
</evidence>
<dbReference type="Gene3D" id="3.40.50.1580">
    <property type="entry name" value="Nucleoside phosphorylase domain"/>
    <property type="match status" value="1"/>
</dbReference>
<accession>A0A9P4Z002</accession>
<dbReference type="GO" id="GO:0009116">
    <property type="term" value="P:nucleoside metabolic process"/>
    <property type="evidence" value="ECO:0007669"/>
    <property type="project" value="InterPro"/>
</dbReference>
<dbReference type="OrthoDB" id="163438at2759"/>
<dbReference type="GeneID" id="55971647"/>
<feature type="compositionally biased region" description="Polar residues" evidence="1">
    <location>
        <begin position="179"/>
        <end position="188"/>
    </location>
</feature>
<evidence type="ECO:0000313" key="3">
    <source>
        <dbReference type="EMBL" id="KAF4124753.1"/>
    </source>
</evidence>
<dbReference type="GO" id="GO:0003824">
    <property type="term" value="F:catalytic activity"/>
    <property type="evidence" value="ECO:0007669"/>
    <property type="project" value="InterPro"/>
</dbReference>
<evidence type="ECO:0000256" key="1">
    <source>
        <dbReference type="SAM" id="MobiDB-lite"/>
    </source>
</evidence>
<proteinExistence type="predicted"/>
<dbReference type="EMBL" id="JAANYQ010000004">
    <property type="protein sequence ID" value="KAF4124753.1"/>
    <property type="molecule type" value="Genomic_DNA"/>
</dbReference>
<dbReference type="AlphaFoldDB" id="A0A9P4Z002"/>
<name>A0A9P4Z002_9HYPO</name>
<feature type="chain" id="PRO_5040474019" evidence="2">
    <location>
        <begin position="25"/>
        <end position="381"/>
    </location>
</feature>
<gene>
    <name evidence="3" type="ORF">GMORB2_5419</name>
</gene>
<protein>
    <submittedName>
        <fullName evidence="3">Phosphorylase superfamily</fullName>
    </submittedName>
</protein>
<sequence>MSHPALSEFQIGWLCVLPIELAAAKEMLDENFGGLHEQDGNDPNSYILGRIGRHHVVITQLGTAGTTAATAAVINMKRTFPQLRLGLMVGVGGGIPSNDHDVRLGDVVVSYPERTCGGVIQYDAGKMHEEKFVRAGLLNAPPRSLLGAVTGIRAAAITDDPKSPEYVDGAISRNKRTRQNFGRPSPSTDRLFRPDKPHPVDAKSCSGCPSAWEQSRIGREEGYPQVHYGIVASGNTSVRSAAMRDRVYEETGALCFKTEAAGIMMDFPSIVICGICDYSDSHENNIWQGYAATVAAAYSKELLSYLPTQKASYQSLDTDICKQLVGEVRNIAHKLQKVPVQRDSYLPEATARVLMGESRWGLQESEARAYEQSKNVNLDHA</sequence>
<organism evidence="3 4">
    <name type="scientific">Geosmithia morbida</name>
    <dbReference type="NCBI Taxonomy" id="1094350"/>
    <lineage>
        <taxon>Eukaryota</taxon>
        <taxon>Fungi</taxon>
        <taxon>Dikarya</taxon>
        <taxon>Ascomycota</taxon>
        <taxon>Pezizomycotina</taxon>
        <taxon>Sordariomycetes</taxon>
        <taxon>Hypocreomycetidae</taxon>
        <taxon>Hypocreales</taxon>
        <taxon>Bionectriaceae</taxon>
        <taxon>Geosmithia</taxon>
    </lineage>
</organism>
<dbReference type="SUPFAM" id="SSF53167">
    <property type="entry name" value="Purine and uridine phosphorylases"/>
    <property type="match status" value="1"/>
</dbReference>
<feature type="signal peptide" evidence="2">
    <location>
        <begin position="1"/>
        <end position="24"/>
    </location>
</feature>
<dbReference type="InterPro" id="IPR053137">
    <property type="entry name" value="NLR-like"/>
</dbReference>
<comment type="caution">
    <text evidence="3">The sequence shown here is derived from an EMBL/GenBank/DDBJ whole genome shotgun (WGS) entry which is preliminary data.</text>
</comment>
<reference evidence="3" key="1">
    <citation type="submission" date="2020-03" db="EMBL/GenBank/DDBJ databases">
        <title>Site-based positive gene gene selection in Geosmithia morbida across the United States reveals a broad range of putative effectors and factors for local host and environmental adapation.</title>
        <authorList>
            <person name="Onufrak A."/>
            <person name="Murdoch R.W."/>
            <person name="Gazis R."/>
            <person name="Huff M."/>
            <person name="Staton M."/>
            <person name="Klingeman W."/>
            <person name="Hadziabdic D."/>
        </authorList>
    </citation>
    <scope>NUCLEOTIDE SEQUENCE</scope>
    <source>
        <strain evidence="3">1262</strain>
    </source>
</reference>
<keyword evidence="2" id="KW-0732">Signal</keyword>
<keyword evidence="4" id="KW-1185">Reference proteome</keyword>
<feature type="compositionally biased region" description="Basic and acidic residues" evidence="1">
    <location>
        <begin position="190"/>
        <end position="201"/>
    </location>
</feature>
<dbReference type="Proteomes" id="UP000749293">
    <property type="component" value="Unassembled WGS sequence"/>
</dbReference>
<dbReference type="PANTHER" id="PTHR46082">
    <property type="entry name" value="ATP/GTP-BINDING PROTEIN-RELATED"/>
    <property type="match status" value="1"/>
</dbReference>